<evidence type="ECO:0000313" key="3">
    <source>
        <dbReference type="EMBL" id="KAK0433785.1"/>
    </source>
</evidence>
<dbReference type="InterPro" id="IPR050452">
    <property type="entry name" value="Metacaspase"/>
</dbReference>
<dbReference type="PANTHER" id="PTHR48104:SF30">
    <property type="entry name" value="METACASPASE-1"/>
    <property type="match status" value="1"/>
</dbReference>
<reference evidence="3" key="1">
    <citation type="submission" date="2023-06" db="EMBL/GenBank/DDBJ databases">
        <authorList>
            <consortium name="Lawrence Berkeley National Laboratory"/>
            <person name="Ahrendt S."/>
            <person name="Sahu N."/>
            <person name="Indic B."/>
            <person name="Wong-Bajracharya J."/>
            <person name="Merenyi Z."/>
            <person name="Ke H.-M."/>
            <person name="Monk M."/>
            <person name="Kocsube S."/>
            <person name="Drula E."/>
            <person name="Lipzen A."/>
            <person name="Balint B."/>
            <person name="Henrissat B."/>
            <person name="Andreopoulos B."/>
            <person name="Martin F.M."/>
            <person name="Harder C.B."/>
            <person name="Rigling D."/>
            <person name="Ford K.L."/>
            <person name="Foster G.D."/>
            <person name="Pangilinan J."/>
            <person name="Papanicolaou A."/>
            <person name="Barry K."/>
            <person name="LaButti K."/>
            <person name="Viragh M."/>
            <person name="Koriabine M."/>
            <person name="Yan M."/>
            <person name="Riley R."/>
            <person name="Champramary S."/>
            <person name="Plett K.L."/>
            <person name="Tsai I.J."/>
            <person name="Slot J."/>
            <person name="Sipos G."/>
            <person name="Plett J."/>
            <person name="Nagy L.G."/>
            <person name="Grigoriev I.V."/>
        </authorList>
    </citation>
    <scope>NUCLEOTIDE SEQUENCE</scope>
    <source>
        <strain evidence="3">FPL87.14</strain>
    </source>
</reference>
<dbReference type="GO" id="GO:0004197">
    <property type="term" value="F:cysteine-type endopeptidase activity"/>
    <property type="evidence" value="ECO:0007669"/>
    <property type="project" value="InterPro"/>
</dbReference>
<evidence type="ECO:0000259" key="2">
    <source>
        <dbReference type="Pfam" id="PF00656"/>
    </source>
</evidence>
<gene>
    <name evidence="3" type="ORF">EV421DRAFT_1373839</name>
</gene>
<sequence>MENNVRNPLNIMELAKYAIDNNLVSINESETTPNAWVAKRRDTDIGVGTFTRQANIFALIIGIDKYQCKEYKDLQGACSDADNFEAYLVEALGTPKANIVNLRDEQATRSAIIDELIKMKDNEDIQRDTAAIVIYFAGYGAATTDPVGRADGNTSNEKIGMLCPTDIGVLDKSGDVVNGIPARTINQLLLELSLAHGNNITLILDCSYAALPSDTQKPADVPAGAERRQIFDPPKLSLSCDQQIYSGPGKKLVPEFGSSLLSSHVLLTACSPLQFAYESQGGGLFTRALLKVMKERPIGNLTYKSLIRRLDMPGYQTPLSEGRHINRRLFDSRDRTA</sequence>
<proteinExistence type="inferred from homology"/>
<dbReference type="GO" id="GO:0006508">
    <property type="term" value="P:proteolysis"/>
    <property type="evidence" value="ECO:0007669"/>
    <property type="project" value="InterPro"/>
</dbReference>
<dbReference type="Proteomes" id="UP001175226">
    <property type="component" value="Unassembled WGS sequence"/>
</dbReference>
<keyword evidence="4" id="KW-1185">Reference proteome</keyword>
<dbReference type="InterPro" id="IPR011600">
    <property type="entry name" value="Pept_C14_caspase"/>
</dbReference>
<organism evidence="3 4">
    <name type="scientific">Armillaria borealis</name>
    <dbReference type="NCBI Taxonomy" id="47425"/>
    <lineage>
        <taxon>Eukaryota</taxon>
        <taxon>Fungi</taxon>
        <taxon>Dikarya</taxon>
        <taxon>Basidiomycota</taxon>
        <taxon>Agaricomycotina</taxon>
        <taxon>Agaricomycetes</taxon>
        <taxon>Agaricomycetidae</taxon>
        <taxon>Agaricales</taxon>
        <taxon>Marasmiineae</taxon>
        <taxon>Physalacriaceae</taxon>
        <taxon>Armillaria</taxon>
    </lineage>
</organism>
<dbReference type="EMBL" id="JAUEPT010000077">
    <property type="protein sequence ID" value="KAK0433785.1"/>
    <property type="molecule type" value="Genomic_DNA"/>
</dbReference>
<dbReference type="PANTHER" id="PTHR48104">
    <property type="entry name" value="METACASPASE-4"/>
    <property type="match status" value="1"/>
</dbReference>
<feature type="domain" description="Peptidase C14 caspase" evidence="2">
    <location>
        <begin position="57"/>
        <end position="309"/>
    </location>
</feature>
<accession>A0AA39J1J8</accession>
<comment type="caution">
    <text evidence="3">The sequence shown here is derived from an EMBL/GenBank/DDBJ whole genome shotgun (WGS) entry which is preliminary data.</text>
</comment>
<dbReference type="GO" id="GO:0005737">
    <property type="term" value="C:cytoplasm"/>
    <property type="evidence" value="ECO:0007669"/>
    <property type="project" value="TreeGrafter"/>
</dbReference>
<name>A0AA39J1J8_9AGAR</name>
<dbReference type="Pfam" id="PF00656">
    <property type="entry name" value="Peptidase_C14"/>
    <property type="match status" value="1"/>
</dbReference>
<dbReference type="Gene3D" id="3.40.50.1460">
    <property type="match status" value="1"/>
</dbReference>
<evidence type="ECO:0000313" key="4">
    <source>
        <dbReference type="Proteomes" id="UP001175226"/>
    </source>
</evidence>
<protein>
    <recommendedName>
        <fullName evidence="2">Peptidase C14 caspase domain-containing protein</fullName>
    </recommendedName>
</protein>
<comment type="similarity">
    <text evidence="1">Belongs to the peptidase C14B family.</text>
</comment>
<evidence type="ECO:0000256" key="1">
    <source>
        <dbReference type="ARBA" id="ARBA00009005"/>
    </source>
</evidence>
<dbReference type="AlphaFoldDB" id="A0AA39J1J8"/>